<dbReference type="AlphaFoldDB" id="X1V8V2"/>
<protein>
    <submittedName>
        <fullName evidence="2">Uncharacterized protein</fullName>
    </submittedName>
</protein>
<dbReference type="EMBL" id="BARW01018742">
    <property type="protein sequence ID" value="GAJ01755.1"/>
    <property type="molecule type" value="Genomic_DNA"/>
</dbReference>
<keyword evidence="1" id="KW-0472">Membrane</keyword>
<feature type="transmembrane region" description="Helical" evidence="1">
    <location>
        <begin position="43"/>
        <end position="63"/>
    </location>
</feature>
<name>X1V8V2_9ZZZZ</name>
<organism evidence="2">
    <name type="scientific">marine sediment metagenome</name>
    <dbReference type="NCBI Taxonomy" id="412755"/>
    <lineage>
        <taxon>unclassified sequences</taxon>
        <taxon>metagenomes</taxon>
        <taxon>ecological metagenomes</taxon>
    </lineage>
</organism>
<comment type="caution">
    <text evidence="2">The sequence shown here is derived from an EMBL/GenBank/DDBJ whole genome shotgun (WGS) entry which is preliminary data.</text>
</comment>
<reference evidence="2" key="1">
    <citation type="journal article" date="2014" name="Front. Microbiol.">
        <title>High frequency of phylogenetically diverse reductive dehalogenase-homologous genes in deep subseafloor sedimentary metagenomes.</title>
        <authorList>
            <person name="Kawai M."/>
            <person name="Futagami T."/>
            <person name="Toyoda A."/>
            <person name="Takaki Y."/>
            <person name="Nishi S."/>
            <person name="Hori S."/>
            <person name="Arai W."/>
            <person name="Tsubouchi T."/>
            <person name="Morono Y."/>
            <person name="Uchiyama I."/>
            <person name="Ito T."/>
            <person name="Fujiyama A."/>
            <person name="Inagaki F."/>
            <person name="Takami H."/>
        </authorList>
    </citation>
    <scope>NUCLEOTIDE SEQUENCE</scope>
    <source>
        <strain evidence="2">Expedition CK06-06</strain>
    </source>
</reference>
<keyword evidence="1" id="KW-1133">Transmembrane helix</keyword>
<keyword evidence="1" id="KW-0812">Transmembrane</keyword>
<feature type="transmembrane region" description="Helical" evidence="1">
    <location>
        <begin position="6"/>
        <end position="22"/>
    </location>
</feature>
<sequence>MLALYVYLGLCYLLAILISLTYEIFADRLEERGWKRPSMLDHLISIILAPITVPWWVVCFIIANNKRG</sequence>
<proteinExistence type="predicted"/>
<accession>X1V8V2</accession>
<evidence type="ECO:0000313" key="2">
    <source>
        <dbReference type="EMBL" id="GAJ01755.1"/>
    </source>
</evidence>
<gene>
    <name evidence="2" type="ORF">S12H4_32023</name>
</gene>
<evidence type="ECO:0000256" key="1">
    <source>
        <dbReference type="SAM" id="Phobius"/>
    </source>
</evidence>